<reference evidence="1" key="2">
    <citation type="submission" date="2021-03" db="EMBL/GenBank/DDBJ databases">
        <authorList>
            <person name="Valentovich L.N."/>
            <person name="Akhremchuk A.E."/>
            <person name="Miamin V.E."/>
        </authorList>
    </citation>
    <scope>NUCLEOTIDE SEQUENCE</scope>
    <source>
        <strain evidence="1">3prime</strain>
    </source>
</reference>
<accession>A0A8B6UYH8</accession>
<protein>
    <submittedName>
        <fullName evidence="1">Uncharacterized protein</fullName>
    </submittedName>
</protein>
<evidence type="ECO:0000313" key="1">
    <source>
        <dbReference type="EMBL" id="QTH16955.1"/>
    </source>
</evidence>
<dbReference type="AlphaFoldDB" id="A0A8B6UYH8"/>
<gene>
    <name evidence="1" type="ORF">C4C32_03725</name>
</gene>
<organism evidence="1 2">
    <name type="scientific">Pseudomonas corrugata</name>
    <dbReference type="NCBI Taxonomy" id="47879"/>
    <lineage>
        <taxon>Bacteria</taxon>
        <taxon>Pseudomonadati</taxon>
        <taxon>Pseudomonadota</taxon>
        <taxon>Gammaproteobacteria</taxon>
        <taxon>Pseudomonadales</taxon>
        <taxon>Pseudomonadaceae</taxon>
        <taxon>Pseudomonas</taxon>
    </lineage>
</organism>
<name>A0A8B6UYH8_9PSED</name>
<sequence length="134" mass="15251">MEKENVDEYSYISSACNPEDVLLSCKLFFPDFVVVGGGVFLESKYDGDIFESWFKQFGGDLQAAEKMINHTHLYDVFDGCMEDVDDRVFKQLADVLALSWRLVLSDKFPGRRFNVDVSSSDQDYGPVVTFYQVG</sequence>
<dbReference type="Proteomes" id="UP000663914">
    <property type="component" value="Chromosome"/>
</dbReference>
<reference evidence="1" key="1">
    <citation type="book" date="2019" name="MICROBIAL BIOTECHNOLOGY" publisher="Unknown Publisher">
        <title>Optimization of recombineering for directed mutagenesis of bacteria Pseudomonas corrugata 3'.</title>
        <authorList>
            <person name="Buinitskaja S.V."/>
            <person name="Pilipenok N."/>
            <person name="Valentovich L.N."/>
        </authorList>
    </citation>
    <scope>NUCLEOTIDE SEQUENCE</scope>
    <source>
        <strain evidence="1">3prime</strain>
    </source>
</reference>
<evidence type="ECO:0000313" key="2">
    <source>
        <dbReference type="Proteomes" id="UP000663914"/>
    </source>
</evidence>
<proteinExistence type="predicted"/>
<dbReference type="EMBL" id="CP072011">
    <property type="protein sequence ID" value="QTH16955.1"/>
    <property type="molecule type" value="Genomic_DNA"/>
</dbReference>